<gene>
    <name evidence="1" type="ORF">BDA99DRAFT_499126</name>
</gene>
<keyword evidence="2" id="KW-1185">Reference proteome</keyword>
<reference evidence="1" key="1">
    <citation type="journal article" date="2022" name="IScience">
        <title>Evolution of zygomycete secretomes and the origins of terrestrial fungal ecologies.</title>
        <authorList>
            <person name="Chang Y."/>
            <person name="Wang Y."/>
            <person name="Mondo S."/>
            <person name="Ahrendt S."/>
            <person name="Andreopoulos W."/>
            <person name="Barry K."/>
            <person name="Beard J."/>
            <person name="Benny G.L."/>
            <person name="Blankenship S."/>
            <person name="Bonito G."/>
            <person name="Cuomo C."/>
            <person name="Desiro A."/>
            <person name="Gervers K.A."/>
            <person name="Hundley H."/>
            <person name="Kuo A."/>
            <person name="LaButti K."/>
            <person name="Lang B.F."/>
            <person name="Lipzen A."/>
            <person name="O'Donnell K."/>
            <person name="Pangilinan J."/>
            <person name="Reynolds N."/>
            <person name="Sandor L."/>
            <person name="Smith M.E."/>
            <person name="Tsang A."/>
            <person name="Grigoriev I.V."/>
            <person name="Stajich J.E."/>
            <person name="Spatafora J.W."/>
        </authorList>
    </citation>
    <scope>NUCLEOTIDE SEQUENCE</scope>
    <source>
        <strain evidence="1">RSA 2281</strain>
    </source>
</reference>
<dbReference type="Gene3D" id="3.30.420.40">
    <property type="match status" value="2"/>
</dbReference>
<dbReference type="Proteomes" id="UP001209540">
    <property type="component" value="Unassembled WGS sequence"/>
</dbReference>
<evidence type="ECO:0000313" key="2">
    <source>
        <dbReference type="Proteomes" id="UP001209540"/>
    </source>
</evidence>
<organism evidence="1 2">
    <name type="scientific">Phascolomyces articulosus</name>
    <dbReference type="NCBI Taxonomy" id="60185"/>
    <lineage>
        <taxon>Eukaryota</taxon>
        <taxon>Fungi</taxon>
        <taxon>Fungi incertae sedis</taxon>
        <taxon>Mucoromycota</taxon>
        <taxon>Mucoromycotina</taxon>
        <taxon>Mucoromycetes</taxon>
        <taxon>Mucorales</taxon>
        <taxon>Lichtheimiaceae</taxon>
        <taxon>Phascolomyces</taxon>
    </lineage>
</organism>
<dbReference type="InterPro" id="IPR043129">
    <property type="entry name" value="ATPase_NBD"/>
</dbReference>
<comment type="caution">
    <text evidence="1">The sequence shown here is derived from an EMBL/GenBank/DDBJ whole genome shotgun (WGS) entry which is preliminary data.</text>
</comment>
<dbReference type="AlphaFoldDB" id="A0AAD5K7Q4"/>
<protein>
    <recommendedName>
        <fullName evidence="3">Hsp70 family protein</fullName>
    </recommendedName>
</protein>
<evidence type="ECO:0008006" key="3">
    <source>
        <dbReference type="Google" id="ProtNLM"/>
    </source>
</evidence>
<dbReference type="SUPFAM" id="SSF53067">
    <property type="entry name" value="Actin-like ATPase domain"/>
    <property type="match status" value="2"/>
</dbReference>
<sequence>MFNPSTSKQNILLSNFKLHLDESLLCPPLENGISPIQAVADYLTVLHEHAMQELSRSFAQNYPPDTFRYCLTVPAMWSDKAKQLMRQAAIRSGLISASDPSERLILISEPEAAAIYCEESMANQVQLKDNDRIMICDAGGGTVDLIVYQVNFMEDPNEVEGKRRKRQLKEVTKGIGESCGSVFLDNRFLELLKRKLGAHVMNKISPREKYGVMEYFNDTVKPEFNGKGDFYMELPRSLNVDELPANLRYLDSEGGLDEGMLKLTGQELKDQVFDPVVNKVISLIKRQYQQIPDGRLDFLFLVGGFGSSKYLNQRVNNAFQDSQFNHIVCSAERAALAVVRGAAYYGVNPQLVVSRVSRRTYGVDTQMTYDDNIDPPSSRVVMPDGVAKCNTRFSPFVEKNEELPVDHCIQKEFFIYYGSDKSVTINLYATENDTIPRYYNQTGVHRVAKISITIPKIPNMRRNQPLHYDIRMYFGKTEIRMETDFRTGRKYNVNCDFDVAFKYSS</sequence>
<dbReference type="Gene3D" id="3.90.640.10">
    <property type="entry name" value="Actin, Chain A, domain 4"/>
    <property type="match status" value="1"/>
</dbReference>
<dbReference type="PANTHER" id="PTHR14187:SF5">
    <property type="entry name" value="HEAT SHOCK 70 KDA PROTEIN 12A"/>
    <property type="match status" value="1"/>
</dbReference>
<proteinExistence type="predicted"/>
<reference evidence="1" key="2">
    <citation type="submission" date="2023-02" db="EMBL/GenBank/DDBJ databases">
        <authorList>
            <consortium name="DOE Joint Genome Institute"/>
            <person name="Mondo S.J."/>
            <person name="Chang Y."/>
            <person name="Wang Y."/>
            <person name="Ahrendt S."/>
            <person name="Andreopoulos W."/>
            <person name="Barry K."/>
            <person name="Beard J."/>
            <person name="Benny G.L."/>
            <person name="Blankenship S."/>
            <person name="Bonito G."/>
            <person name="Cuomo C."/>
            <person name="Desiro A."/>
            <person name="Gervers K.A."/>
            <person name="Hundley H."/>
            <person name="Kuo A."/>
            <person name="LaButti K."/>
            <person name="Lang B.F."/>
            <person name="Lipzen A."/>
            <person name="O'Donnell K."/>
            <person name="Pangilinan J."/>
            <person name="Reynolds N."/>
            <person name="Sandor L."/>
            <person name="Smith M.W."/>
            <person name="Tsang A."/>
            <person name="Grigoriev I.V."/>
            <person name="Stajich J.E."/>
            <person name="Spatafora J.W."/>
        </authorList>
    </citation>
    <scope>NUCLEOTIDE SEQUENCE</scope>
    <source>
        <strain evidence="1">RSA 2281</strain>
    </source>
</reference>
<evidence type="ECO:0000313" key="1">
    <source>
        <dbReference type="EMBL" id="KAI9272755.1"/>
    </source>
</evidence>
<dbReference type="PANTHER" id="PTHR14187">
    <property type="entry name" value="ALPHA KINASE/ELONGATION FACTOR 2 KINASE"/>
    <property type="match status" value="1"/>
</dbReference>
<dbReference type="EMBL" id="JAIXMP010000005">
    <property type="protein sequence ID" value="KAI9272755.1"/>
    <property type="molecule type" value="Genomic_DNA"/>
</dbReference>
<dbReference type="CDD" id="cd10170">
    <property type="entry name" value="ASKHA_NBD_HSP70"/>
    <property type="match status" value="1"/>
</dbReference>
<accession>A0AAD5K7Q4</accession>
<name>A0AAD5K7Q4_9FUNG</name>